<dbReference type="InterPro" id="IPR007347">
    <property type="entry name" value="SpoVS"/>
</dbReference>
<dbReference type="EMBL" id="JAEHOC010000021">
    <property type="protein sequence ID" value="KAG2432554.1"/>
    <property type="molecule type" value="Genomic_DNA"/>
</dbReference>
<dbReference type="GO" id="GO:0003676">
    <property type="term" value="F:nucleic acid binding"/>
    <property type="evidence" value="ECO:0007669"/>
    <property type="project" value="InterPro"/>
</dbReference>
<reference evidence="2" key="1">
    <citation type="journal article" date="2020" name="bioRxiv">
        <title>Comparative genomics of Chlamydomonas.</title>
        <authorList>
            <person name="Craig R.J."/>
            <person name="Hasan A.R."/>
            <person name="Ness R.W."/>
            <person name="Keightley P.D."/>
        </authorList>
    </citation>
    <scope>NUCLEOTIDE SEQUENCE</scope>
    <source>
        <strain evidence="2">SAG 7.73</strain>
    </source>
</reference>
<feature type="region of interest" description="Disordered" evidence="1">
    <location>
        <begin position="1"/>
        <end position="87"/>
    </location>
</feature>
<keyword evidence="3" id="KW-1185">Reference proteome</keyword>
<gene>
    <name evidence="2" type="ORF">HXX76_008899</name>
</gene>
<organism evidence="2 3">
    <name type="scientific">Chlamydomonas incerta</name>
    <dbReference type="NCBI Taxonomy" id="51695"/>
    <lineage>
        <taxon>Eukaryota</taxon>
        <taxon>Viridiplantae</taxon>
        <taxon>Chlorophyta</taxon>
        <taxon>core chlorophytes</taxon>
        <taxon>Chlorophyceae</taxon>
        <taxon>CS clade</taxon>
        <taxon>Chlamydomonadales</taxon>
        <taxon>Chlamydomonadaceae</taxon>
        <taxon>Chlamydomonas</taxon>
    </lineage>
</organism>
<dbReference type="InterPro" id="IPR036882">
    <property type="entry name" value="Alba-like_dom_sf"/>
</dbReference>
<accession>A0A835W0J5</accession>
<feature type="compositionally biased region" description="Gly residues" evidence="1">
    <location>
        <begin position="42"/>
        <end position="53"/>
    </location>
</feature>
<protein>
    <submittedName>
        <fullName evidence="2">Uncharacterized protein</fullName>
    </submittedName>
</protein>
<evidence type="ECO:0000256" key="1">
    <source>
        <dbReference type="SAM" id="MobiDB-lite"/>
    </source>
</evidence>
<dbReference type="PANTHER" id="PTHR35331:SF1">
    <property type="entry name" value="STAGE V SPORULATION PROTEIN S"/>
    <property type="match status" value="1"/>
</dbReference>
<dbReference type="Proteomes" id="UP000650467">
    <property type="component" value="Unassembled WGS sequence"/>
</dbReference>
<dbReference type="OrthoDB" id="10267179at2759"/>
<sequence>MSDGRLDATLDELIESQSYGKAPRTGGPVGTSGQRVQPYGGQQRGGAGGGGAQRGAPRGPPQGGARISETLDDTATPQNAIKVGGNQDAKDIAHRICESCRVGDPPALLTIGGQSINQAVKAIAIARADLCKEGLQLSFQPAFRHTDRTKPLIAFYVAKERAPRQQITQGDDVTLTVASGSKIVPVAGAIAGKIRENLKISLLAIGVDAVTNAVLAVGNARLFLEQDNYDIRVEPEFEKVEKNGQLMTSMKLSLVAEAL</sequence>
<proteinExistence type="predicted"/>
<name>A0A835W0J5_CHLIN</name>
<dbReference type="PANTHER" id="PTHR35331">
    <property type="entry name" value="STAGE V SPORULATION PROTEIN S"/>
    <property type="match status" value="1"/>
</dbReference>
<evidence type="ECO:0000313" key="3">
    <source>
        <dbReference type="Proteomes" id="UP000650467"/>
    </source>
</evidence>
<comment type="caution">
    <text evidence="2">The sequence shown here is derived from an EMBL/GenBank/DDBJ whole genome shotgun (WGS) entry which is preliminary data.</text>
</comment>
<dbReference type="Gene3D" id="3.30.110.20">
    <property type="entry name" value="Alba-like domain"/>
    <property type="match status" value="2"/>
</dbReference>
<dbReference type="AlphaFoldDB" id="A0A835W0J5"/>
<evidence type="ECO:0000313" key="2">
    <source>
        <dbReference type="EMBL" id="KAG2432554.1"/>
    </source>
</evidence>
<dbReference type="Pfam" id="PF04232">
    <property type="entry name" value="SpoVS"/>
    <property type="match status" value="2"/>
</dbReference>